<organism evidence="1 2">
    <name type="scientific">Streptomyces bullii</name>
    <dbReference type="NCBI Taxonomy" id="349910"/>
    <lineage>
        <taxon>Bacteria</taxon>
        <taxon>Bacillati</taxon>
        <taxon>Actinomycetota</taxon>
        <taxon>Actinomycetes</taxon>
        <taxon>Kitasatosporales</taxon>
        <taxon>Streptomycetaceae</taxon>
        <taxon>Streptomyces</taxon>
    </lineage>
</organism>
<protein>
    <submittedName>
        <fullName evidence="1">DUF5133 domain-containing protein</fullName>
    </submittedName>
</protein>
<gene>
    <name evidence="1" type="ORF">ACFPZJ_04280</name>
</gene>
<dbReference type="Pfam" id="PF17196">
    <property type="entry name" value="DUF5133"/>
    <property type="match status" value="1"/>
</dbReference>
<keyword evidence="2" id="KW-1185">Reference proteome</keyword>
<comment type="caution">
    <text evidence="1">The sequence shown here is derived from an EMBL/GenBank/DDBJ whole genome shotgun (WGS) entry which is preliminary data.</text>
</comment>
<evidence type="ECO:0000313" key="1">
    <source>
        <dbReference type="EMBL" id="MFC5633020.1"/>
    </source>
</evidence>
<name>A0ABW0UJD4_9ACTN</name>
<accession>A0ABW0UJD4</accession>
<dbReference type="Proteomes" id="UP001596154">
    <property type="component" value="Unassembled WGS sequence"/>
</dbReference>
<proteinExistence type="predicted"/>
<sequence>MLRPDPAVLRRLVDDYEALSAADGALGSAEPSARARDLAYTLCVSTGTRDVRQALDAARRWLAATPRPASMAE</sequence>
<dbReference type="RefSeq" id="WP_381017400.1">
    <property type="nucleotide sequence ID" value="NZ_JBHSNY010000002.1"/>
</dbReference>
<reference evidence="2" key="1">
    <citation type="journal article" date="2019" name="Int. J. Syst. Evol. Microbiol.">
        <title>The Global Catalogue of Microorganisms (GCM) 10K type strain sequencing project: providing services to taxonomists for standard genome sequencing and annotation.</title>
        <authorList>
            <consortium name="The Broad Institute Genomics Platform"/>
            <consortium name="The Broad Institute Genome Sequencing Center for Infectious Disease"/>
            <person name="Wu L."/>
            <person name="Ma J."/>
        </authorList>
    </citation>
    <scope>NUCLEOTIDE SEQUENCE [LARGE SCALE GENOMIC DNA]</scope>
    <source>
        <strain evidence="2">CGMCC 4.7248</strain>
    </source>
</reference>
<dbReference type="InterPro" id="IPR033457">
    <property type="entry name" value="DUF5133"/>
</dbReference>
<evidence type="ECO:0000313" key="2">
    <source>
        <dbReference type="Proteomes" id="UP001596154"/>
    </source>
</evidence>
<dbReference type="EMBL" id="JBHSNY010000002">
    <property type="protein sequence ID" value="MFC5633020.1"/>
    <property type="molecule type" value="Genomic_DNA"/>
</dbReference>